<sequence length="88" mass="9666">MEFHSFHQPPASHRATSTQGSKIRASPFISPSPNQFPRVPSPSIASAAERKKKRTKKTGSLPNPSSHLPYALRENLSRLGVSRKISGF</sequence>
<keyword evidence="2" id="KW-1185">Reference proteome</keyword>
<reference evidence="1 2" key="1">
    <citation type="journal article" date="2022" name="Hortic Res">
        <title>A haplotype resolved chromosomal level avocado genome allows analysis of novel avocado genes.</title>
        <authorList>
            <person name="Nath O."/>
            <person name="Fletcher S.J."/>
            <person name="Hayward A."/>
            <person name="Shaw L.M."/>
            <person name="Masouleh A.K."/>
            <person name="Furtado A."/>
            <person name="Henry R.J."/>
            <person name="Mitter N."/>
        </authorList>
    </citation>
    <scope>NUCLEOTIDE SEQUENCE [LARGE SCALE GENOMIC DNA]</scope>
    <source>
        <strain evidence="2">cv. Hass</strain>
    </source>
</reference>
<comment type="caution">
    <text evidence="1">The sequence shown here is derived from an EMBL/GenBank/DDBJ whole genome shotgun (WGS) entry which is preliminary data.</text>
</comment>
<organism evidence="1 2">
    <name type="scientific">Persea americana</name>
    <name type="common">Avocado</name>
    <dbReference type="NCBI Taxonomy" id="3435"/>
    <lineage>
        <taxon>Eukaryota</taxon>
        <taxon>Viridiplantae</taxon>
        <taxon>Streptophyta</taxon>
        <taxon>Embryophyta</taxon>
        <taxon>Tracheophyta</taxon>
        <taxon>Spermatophyta</taxon>
        <taxon>Magnoliopsida</taxon>
        <taxon>Magnoliidae</taxon>
        <taxon>Laurales</taxon>
        <taxon>Lauraceae</taxon>
        <taxon>Persea</taxon>
    </lineage>
</organism>
<dbReference type="Proteomes" id="UP001234297">
    <property type="component" value="Chromosome 8"/>
</dbReference>
<accession>A0ACC2LIW6</accession>
<protein>
    <submittedName>
        <fullName evidence="1">Uncharacterized protein</fullName>
    </submittedName>
</protein>
<proteinExistence type="predicted"/>
<name>A0ACC2LIW6_PERAE</name>
<gene>
    <name evidence="1" type="ORF">MRB53_026305</name>
</gene>
<evidence type="ECO:0000313" key="1">
    <source>
        <dbReference type="EMBL" id="KAJ8632969.1"/>
    </source>
</evidence>
<dbReference type="EMBL" id="CM056816">
    <property type="protein sequence ID" value="KAJ8632969.1"/>
    <property type="molecule type" value="Genomic_DNA"/>
</dbReference>
<evidence type="ECO:0000313" key="2">
    <source>
        <dbReference type="Proteomes" id="UP001234297"/>
    </source>
</evidence>